<dbReference type="RefSeq" id="WP_207399161.1">
    <property type="nucleotide sequence ID" value="NZ_JABRWO010000020.1"/>
</dbReference>
<dbReference type="InterPro" id="IPR027558">
    <property type="entry name" value="Pre_pil_HX9DG_C"/>
</dbReference>
<evidence type="ECO:0000259" key="2">
    <source>
        <dbReference type="Pfam" id="PF07596"/>
    </source>
</evidence>
<keyword evidence="4" id="KW-1185">Reference proteome</keyword>
<dbReference type="EMBL" id="JABRWO010000020">
    <property type="protein sequence ID" value="MBA2117801.1"/>
    <property type="molecule type" value="Genomic_DNA"/>
</dbReference>
<evidence type="ECO:0000313" key="4">
    <source>
        <dbReference type="Proteomes" id="UP000551616"/>
    </source>
</evidence>
<proteinExistence type="predicted"/>
<dbReference type="PANTHER" id="PTHR30093:SF2">
    <property type="entry name" value="TYPE II SECRETION SYSTEM PROTEIN H"/>
    <property type="match status" value="1"/>
</dbReference>
<protein>
    <recommendedName>
        <fullName evidence="2">DUF1559 domain-containing protein</fullName>
    </recommendedName>
</protein>
<dbReference type="InterPro" id="IPR011453">
    <property type="entry name" value="DUF1559"/>
</dbReference>
<gene>
    <name evidence="3" type="ORF">HOV93_50040</name>
</gene>
<accession>A0A7V9AA46</accession>
<feature type="transmembrane region" description="Helical" evidence="1">
    <location>
        <begin position="12"/>
        <end position="33"/>
    </location>
</feature>
<evidence type="ECO:0000313" key="3">
    <source>
        <dbReference type="EMBL" id="MBA2117801.1"/>
    </source>
</evidence>
<dbReference type="PROSITE" id="PS00409">
    <property type="entry name" value="PROKAR_NTER_METHYL"/>
    <property type="match status" value="1"/>
</dbReference>
<sequence length="338" mass="36781">MRRLKRPSGFTLVELLVVIAIIGVLIALLLPAVQMAREAARRMSCTNNQKQLGLALHNYHDTFLTFPRYNQLGVVSGASSSYSASPHVKILPFIEQSAVYEQVKTATQNFYHNASNAESLVQNNRISGFVCPSDSSFPDSSRQGNCNYPFSVGSNLGWDVDEARQNGVFCRYKEVNFAGITDGTTNTILVGEHLTGDGDDSFYRVESDVVRGLSWSANESTSQGPITQASLDAAGVACENNKSNHSSYAALRWTRGTLEYAMFNTMATPNWKYPSCMTSTNTGNHGSSKGIYVARSRHPGGVNFTLADGSVRFITETIDSSAYHAMGSRNGGEVVQNP</sequence>
<reference evidence="3 4" key="1">
    <citation type="submission" date="2020-05" db="EMBL/GenBank/DDBJ databases">
        <title>Bremerella alba sp. nov., a novel planctomycete isolated from the surface of the macroalga Fucus spiralis.</title>
        <authorList>
            <person name="Godinho O."/>
            <person name="Botelho R."/>
            <person name="Albuquerque L."/>
            <person name="Wiegand S."/>
            <person name="Da Costa M.S."/>
            <person name="Lobo-Da-Cunha A."/>
            <person name="Jogler C."/>
            <person name="Lage O.M."/>
        </authorList>
    </citation>
    <scope>NUCLEOTIDE SEQUENCE [LARGE SCALE GENOMIC DNA]</scope>
    <source>
        <strain evidence="3 4">FF15</strain>
    </source>
</reference>
<keyword evidence="1" id="KW-0812">Transmembrane</keyword>
<keyword evidence="1" id="KW-0472">Membrane</keyword>
<dbReference type="Gene3D" id="3.30.700.10">
    <property type="entry name" value="Glycoprotein, Type 4 Pilin"/>
    <property type="match status" value="1"/>
</dbReference>
<dbReference type="NCBIfam" id="TIGR02532">
    <property type="entry name" value="IV_pilin_GFxxxE"/>
    <property type="match status" value="1"/>
</dbReference>
<evidence type="ECO:0000256" key="1">
    <source>
        <dbReference type="SAM" id="Phobius"/>
    </source>
</evidence>
<keyword evidence="1" id="KW-1133">Transmembrane helix</keyword>
<name>A0A7V9AA46_9BACT</name>
<dbReference type="Pfam" id="PF07963">
    <property type="entry name" value="N_methyl"/>
    <property type="match status" value="1"/>
</dbReference>
<dbReference type="NCBIfam" id="TIGR04294">
    <property type="entry name" value="pre_pil_HX9DG"/>
    <property type="match status" value="1"/>
</dbReference>
<feature type="domain" description="DUF1559" evidence="2">
    <location>
        <begin position="34"/>
        <end position="320"/>
    </location>
</feature>
<organism evidence="3 4">
    <name type="scientific">Bremerella alba</name>
    <dbReference type="NCBI Taxonomy" id="980252"/>
    <lineage>
        <taxon>Bacteria</taxon>
        <taxon>Pseudomonadati</taxon>
        <taxon>Planctomycetota</taxon>
        <taxon>Planctomycetia</taxon>
        <taxon>Pirellulales</taxon>
        <taxon>Pirellulaceae</taxon>
        <taxon>Bremerella</taxon>
    </lineage>
</organism>
<dbReference type="SUPFAM" id="SSF54523">
    <property type="entry name" value="Pili subunits"/>
    <property type="match status" value="1"/>
</dbReference>
<dbReference type="Pfam" id="PF07596">
    <property type="entry name" value="SBP_bac_10"/>
    <property type="match status" value="1"/>
</dbReference>
<dbReference type="AlphaFoldDB" id="A0A7V9AA46"/>
<dbReference type="PANTHER" id="PTHR30093">
    <property type="entry name" value="GENERAL SECRETION PATHWAY PROTEIN G"/>
    <property type="match status" value="1"/>
</dbReference>
<dbReference type="Proteomes" id="UP000551616">
    <property type="component" value="Unassembled WGS sequence"/>
</dbReference>
<dbReference type="InterPro" id="IPR012902">
    <property type="entry name" value="N_methyl_site"/>
</dbReference>
<comment type="caution">
    <text evidence="3">The sequence shown here is derived from an EMBL/GenBank/DDBJ whole genome shotgun (WGS) entry which is preliminary data.</text>
</comment>
<dbReference type="InterPro" id="IPR045584">
    <property type="entry name" value="Pilin-like"/>
</dbReference>